<gene>
    <name evidence="1" type="ORF">SAMN04488026_100965</name>
</gene>
<reference evidence="1 2" key="1">
    <citation type="submission" date="2016-10" db="EMBL/GenBank/DDBJ databases">
        <authorList>
            <person name="de Groot N.N."/>
        </authorList>
    </citation>
    <scope>NUCLEOTIDE SEQUENCE [LARGE SCALE GENOMIC DNA]</scope>
    <source>
        <strain evidence="1 2">DSM 25294</strain>
    </source>
</reference>
<dbReference type="RefSeq" id="WP_093151842.1">
    <property type="nucleotide sequence ID" value="NZ_FNEK01000009.1"/>
</dbReference>
<organism evidence="1 2">
    <name type="scientific">Aliiruegeria lutimaris</name>
    <dbReference type="NCBI Taxonomy" id="571298"/>
    <lineage>
        <taxon>Bacteria</taxon>
        <taxon>Pseudomonadati</taxon>
        <taxon>Pseudomonadota</taxon>
        <taxon>Alphaproteobacteria</taxon>
        <taxon>Rhodobacterales</taxon>
        <taxon>Roseobacteraceae</taxon>
        <taxon>Aliiruegeria</taxon>
    </lineage>
</organism>
<accession>A0A1G8PPN0</accession>
<dbReference type="EMBL" id="FNEK01000009">
    <property type="protein sequence ID" value="SDI94427.1"/>
    <property type="molecule type" value="Genomic_DNA"/>
</dbReference>
<keyword evidence="2" id="KW-1185">Reference proteome</keyword>
<name>A0A1G8PPN0_9RHOB</name>
<evidence type="ECO:0000313" key="1">
    <source>
        <dbReference type="EMBL" id="SDI94427.1"/>
    </source>
</evidence>
<dbReference type="OrthoDB" id="7443908at2"/>
<protein>
    <submittedName>
        <fullName evidence="1">Uncharacterized protein</fullName>
    </submittedName>
</protein>
<sequence length="282" mass="31396">MPLPTEISTTLLLPRPARFDMGKVHAALEARMSANCPPFERLDWHQTQLLSSSNLHLQLRTRDLPISDGQFDSALSSELAGMMHDDLSVAIARHRASVTLRVGTGPRPKPRGQTCPPPSHAVYECMLILAHTAATQVARDCHPLAVHWAQSDQLLSPARFSAMSNMLFPLPLFLHPRPTCREEAGEEWISLDVEGAQHLLDRPLGTDYAPVSLPWMMQRVYAFVAHLRATSLAVSDGMEFATAEGERFRVRLDVHGAIRLRLEELHGKPISLLEMDTQHFAA</sequence>
<dbReference type="AlphaFoldDB" id="A0A1G8PPN0"/>
<evidence type="ECO:0000313" key="2">
    <source>
        <dbReference type="Proteomes" id="UP000199382"/>
    </source>
</evidence>
<proteinExistence type="predicted"/>
<dbReference type="Proteomes" id="UP000199382">
    <property type="component" value="Unassembled WGS sequence"/>
</dbReference>